<proteinExistence type="predicted"/>
<comment type="caution">
    <text evidence="1">The sequence shown here is derived from an EMBL/GenBank/DDBJ whole genome shotgun (WGS) entry which is preliminary data.</text>
</comment>
<dbReference type="AlphaFoldDB" id="A0AAV4Y5E3"/>
<gene>
    <name evidence="1" type="ORF">CEXT_697451</name>
</gene>
<name>A0AAV4Y5E3_CAEEX</name>
<dbReference type="Proteomes" id="UP001054945">
    <property type="component" value="Unassembled WGS sequence"/>
</dbReference>
<evidence type="ECO:0000313" key="1">
    <source>
        <dbReference type="EMBL" id="GIZ01191.1"/>
    </source>
</evidence>
<sequence length="93" mass="10612">MDVGMWNGCGDEINSVLRSVKWALYLLTTLSKLSSFSSWWTCTCTCRSVRRVDRAEETGQEGHNRSGRLVRVCQVSPFRSNPPLHPKAKRITR</sequence>
<keyword evidence="2" id="KW-1185">Reference proteome</keyword>
<accession>A0AAV4Y5E3</accession>
<organism evidence="1 2">
    <name type="scientific">Caerostris extrusa</name>
    <name type="common">Bark spider</name>
    <name type="synonym">Caerostris bankana</name>
    <dbReference type="NCBI Taxonomy" id="172846"/>
    <lineage>
        <taxon>Eukaryota</taxon>
        <taxon>Metazoa</taxon>
        <taxon>Ecdysozoa</taxon>
        <taxon>Arthropoda</taxon>
        <taxon>Chelicerata</taxon>
        <taxon>Arachnida</taxon>
        <taxon>Araneae</taxon>
        <taxon>Araneomorphae</taxon>
        <taxon>Entelegynae</taxon>
        <taxon>Araneoidea</taxon>
        <taxon>Araneidae</taxon>
        <taxon>Caerostris</taxon>
    </lineage>
</organism>
<reference evidence="1 2" key="1">
    <citation type="submission" date="2021-06" db="EMBL/GenBank/DDBJ databases">
        <title>Caerostris extrusa draft genome.</title>
        <authorList>
            <person name="Kono N."/>
            <person name="Arakawa K."/>
        </authorList>
    </citation>
    <scope>NUCLEOTIDE SEQUENCE [LARGE SCALE GENOMIC DNA]</scope>
</reference>
<evidence type="ECO:0000313" key="2">
    <source>
        <dbReference type="Proteomes" id="UP001054945"/>
    </source>
</evidence>
<protein>
    <submittedName>
        <fullName evidence="1">Uncharacterized protein</fullName>
    </submittedName>
</protein>
<dbReference type="EMBL" id="BPLR01001264">
    <property type="protein sequence ID" value="GIZ01191.1"/>
    <property type="molecule type" value="Genomic_DNA"/>
</dbReference>